<keyword evidence="2" id="KW-1185">Reference proteome</keyword>
<protein>
    <submittedName>
        <fullName evidence="1">Uncharacterized protein</fullName>
    </submittedName>
</protein>
<name>A0A158CTW5_9BURK</name>
<dbReference type="EMBL" id="FCOX02000024">
    <property type="protein sequence ID" value="SAK85681.1"/>
    <property type="molecule type" value="Genomic_DNA"/>
</dbReference>
<dbReference type="AlphaFoldDB" id="A0A158CTW5"/>
<proteinExistence type="predicted"/>
<comment type="caution">
    <text evidence="1">The sequence shown here is derived from an EMBL/GenBank/DDBJ whole genome shotgun (WGS) entry which is preliminary data.</text>
</comment>
<sequence length="43" mass="4909">MDYETLAPARRAMFFLCNDMFTNLSPDGLRLLDAAVRWASQAE</sequence>
<evidence type="ECO:0000313" key="2">
    <source>
        <dbReference type="Proteomes" id="UP000071859"/>
    </source>
</evidence>
<evidence type="ECO:0000313" key="1">
    <source>
        <dbReference type="EMBL" id="SAK85681.1"/>
    </source>
</evidence>
<gene>
    <name evidence="1" type="ORF">AWB78_04353</name>
</gene>
<reference evidence="1" key="1">
    <citation type="submission" date="2016-01" db="EMBL/GenBank/DDBJ databases">
        <authorList>
            <person name="Peeters C."/>
        </authorList>
    </citation>
    <scope>NUCLEOTIDE SEQUENCE</scope>
    <source>
        <strain evidence="1">LMG 29321</strain>
    </source>
</reference>
<dbReference type="Proteomes" id="UP000071859">
    <property type="component" value="Unassembled WGS sequence"/>
</dbReference>
<accession>A0A158CTW5</accession>
<organism evidence="1 2">
    <name type="scientific">Caballeronia calidae</name>
    <dbReference type="NCBI Taxonomy" id="1777139"/>
    <lineage>
        <taxon>Bacteria</taxon>
        <taxon>Pseudomonadati</taxon>
        <taxon>Pseudomonadota</taxon>
        <taxon>Betaproteobacteria</taxon>
        <taxon>Burkholderiales</taxon>
        <taxon>Burkholderiaceae</taxon>
        <taxon>Caballeronia</taxon>
    </lineage>
</organism>